<dbReference type="RefSeq" id="WP_106589505.1">
    <property type="nucleotide sequence ID" value="NZ_PYAV01000012.1"/>
</dbReference>
<evidence type="ECO:0000313" key="2">
    <source>
        <dbReference type="Proteomes" id="UP000242310"/>
    </source>
</evidence>
<gene>
    <name evidence="1" type="ORF">B0H94_11252</name>
</gene>
<dbReference type="OrthoDB" id="9811476at2"/>
<organism evidence="1 2">
    <name type="scientific">Salsuginibacillus halophilus</name>
    <dbReference type="NCBI Taxonomy" id="517424"/>
    <lineage>
        <taxon>Bacteria</taxon>
        <taxon>Bacillati</taxon>
        <taxon>Bacillota</taxon>
        <taxon>Bacilli</taxon>
        <taxon>Bacillales</taxon>
        <taxon>Bacillaceae</taxon>
        <taxon>Salsuginibacillus</taxon>
    </lineage>
</organism>
<comment type="caution">
    <text evidence="1">The sequence shown here is derived from an EMBL/GenBank/DDBJ whole genome shotgun (WGS) entry which is preliminary data.</text>
</comment>
<accession>A0A2P8H9W8</accession>
<proteinExistence type="predicted"/>
<protein>
    <submittedName>
        <fullName evidence="1">Putative RNase H-like nuclease</fullName>
    </submittedName>
</protein>
<dbReference type="EMBL" id="PYAV01000012">
    <property type="protein sequence ID" value="PSL42969.1"/>
    <property type="molecule type" value="Genomic_DNA"/>
</dbReference>
<sequence length="234" mass="26537">MRCVGIDGCKYGWAVAWITSDSSNVGFELYTTLKNIPFQKTDIIWIDMPIGMPPVYAYPRQADTEARKLLGRRGATVFSVPARPALEHSTYSEANAAHKQLTDRGMSKQVWHLAPKMFEVEQFLSVYPEINLWEAHPELVGAGLNDAPLMKRKKKIEGKTERMELLRDYGYDITSSFEDARRKYLKKEVADDDLIDAALLAVAADSPECWKHSVPENPANEIQAAMRIHYVKSF</sequence>
<reference evidence="1 2" key="1">
    <citation type="submission" date="2018-03" db="EMBL/GenBank/DDBJ databases">
        <title>Genomic Encyclopedia of Type Strains, Phase III (KMG-III): the genomes of soil and plant-associated and newly described type strains.</title>
        <authorList>
            <person name="Whitman W."/>
        </authorList>
    </citation>
    <scope>NUCLEOTIDE SEQUENCE [LARGE SCALE GENOMIC DNA]</scope>
    <source>
        <strain evidence="1 2">CGMCC 1.07653</strain>
    </source>
</reference>
<keyword evidence="2" id="KW-1185">Reference proteome</keyword>
<dbReference type="Proteomes" id="UP000242310">
    <property type="component" value="Unassembled WGS sequence"/>
</dbReference>
<dbReference type="AlphaFoldDB" id="A0A2P8H9W8"/>
<evidence type="ECO:0000313" key="1">
    <source>
        <dbReference type="EMBL" id="PSL42969.1"/>
    </source>
</evidence>
<dbReference type="InterPro" id="IPR007362">
    <property type="entry name" value="DUF429"/>
</dbReference>
<name>A0A2P8H9W8_9BACI</name>
<dbReference type="Pfam" id="PF04250">
    <property type="entry name" value="DUF429"/>
    <property type="match status" value="1"/>
</dbReference>